<feature type="region of interest" description="Disordered" evidence="1">
    <location>
        <begin position="173"/>
        <end position="195"/>
    </location>
</feature>
<name>A0ABR0K5X0_9EURO</name>
<accession>A0ABR0K5X0</accession>
<feature type="compositionally biased region" description="Polar residues" evidence="1">
    <location>
        <begin position="75"/>
        <end position="96"/>
    </location>
</feature>
<sequence>MDQVAPRYPIQDTFTKTGPCLDCDGEETFLKPTLCERCEQTGIISDWLKDDPAMRFEIVKEWLRMKAAERGDGTGSSTLKEGSSSPRTLSRKASLSDTQITGLESLDSVPLEHFLPPSRKTPTKLKPVSIEIAVEQKLEKRSQDEQQDAKSTDGLKARAAGIHMKIQALLTSLSRQDGHIPLVDDVEEGQQGRED</sequence>
<evidence type="ECO:0000313" key="3">
    <source>
        <dbReference type="Proteomes" id="UP001345013"/>
    </source>
</evidence>
<evidence type="ECO:0000256" key="1">
    <source>
        <dbReference type="SAM" id="MobiDB-lite"/>
    </source>
</evidence>
<feature type="region of interest" description="Disordered" evidence="1">
    <location>
        <begin position="70"/>
        <end position="96"/>
    </location>
</feature>
<dbReference type="Proteomes" id="UP001345013">
    <property type="component" value="Unassembled WGS sequence"/>
</dbReference>
<reference evidence="2 3" key="1">
    <citation type="submission" date="2023-08" db="EMBL/GenBank/DDBJ databases">
        <title>Black Yeasts Isolated from many extreme environments.</title>
        <authorList>
            <person name="Coleine C."/>
            <person name="Stajich J.E."/>
            <person name="Selbmann L."/>
        </authorList>
    </citation>
    <scope>NUCLEOTIDE SEQUENCE [LARGE SCALE GENOMIC DNA]</scope>
    <source>
        <strain evidence="2 3">CCFEE 5885</strain>
    </source>
</reference>
<proteinExistence type="predicted"/>
<dbReference type="EMBL" id="JAVRRG010000087">
    <property type="protein sequence ID" value="KAK5087549.1"/>
    <property type="molecule type" value="Genomic_DNA"/>
</dbReference>
<gene>
    <name evidence="2" type="ORF">LTR24_006589</name>
</gene>
<comment type="caution">
    <text evidence="2">The sequence shown here is derived from an EMBL/GenBank/DDBJ whole genome shotgun (WGS) entry which is preliminary data.</text>
</comment>
<protein>
    <submittedName>
        <fullName evidence="2">Uncharacterized protein</fullName>
    </submittedName>
</protein>
<organism evidence="2 3">
    <name type="scientific">Lithohypha guttulata</name>
    <dbReference type="NCBI Taxonomy" id="1690604"/>
    <lineage>
        <taxon>Eukaryota</taxon>
        <taxon>Fungi</taxon>
        <taxon>Dikarya</taxon>
        <taxon>Ascomycota</taxon>
        <taxon>Pezizomycotina</taxon>
        <taxon>Eurotiomycetes</taxon>
        <taxon>Chaetothyriomycetidae</taxon>
        <taxon>Chaetothyriales</taxon>
        <taxon>Trichomeriaceae</taxon>
        <taxon>Lithohypha</taxon>
    </lineage>
</organism>
<keyword evidence="3" id="KW-1185">Reference proteome</keyword>
<evidence type="ECO:0000313" key="2">
    <source>
        <dbReference type="EMBL" id="KAK5087549.1"/>
    </source>
</evidence>